<dbReference type="InterPro" id="IPR043519">
    <property type="entry name" value="NT_sf"/>
</dbReference>
<proteinExistence type="inferred from homology"/>
<dbReference type="Gene3D" id="3.10.20.30">
    <property type="match status" value="1"/>
</dbReference>
<protein>
    <submittedName>
        <fullName evidence="6">(P)ppGpp synthetase</fullName>
    </submittedName>
</protein>
<dbReference type="EMBL" id="PFFQ01000012">
    <property type="protein sequence ID" value="PIW18422.1"/>
    <property type="molecule type" value="Genomic_DNA"/>
</dbReference>
<evidence type="ECO:0000259" key="3">
    <source>
        <dbReference type="PROSITE" id="PS51671"/>
    </source>
</evidence>
<dbReference type="FunFam" id="1.10.3210.10:FF:000001">
    <property type="entry name" value="GTP pyrophosphokinase RelA"/>
    <property type="match status" value="1"/>
</dbReference>
<name>A0A2M7G8J2_9BACT</name>
<dbReference type="SUPFAM" id="SSF109604">
    <property type="entry name" value="HD-domain/PDEase-like"/>
    <property type="match status" value="1"/>
</dbReference>
<dbReference type="InterPro" id="IPR003607">
    <property type="entry name" value="HD/PDEase_dom"/>
</dbReference>
<dbReference type="InterPro" id="IPR012675">
    <property type="entry name" value="Beta-grasp_dom_sf"/>
</dbReference>
<comment type="pathway">
    <text evidence="1">Purine metabolism.</text>
</comment>
<dbReference type="InterPro" id="IPR012676">
    <property type="entry name" value="TGS-like"/>
</dbReference>
<dbReference type="InterPro" id="IPR045865">
    <property type="entry name" value="ACT-like_dom_sf"/>
</dbReference>
<dbReference type="PROSITE" id="PS51671">
    <property type="entry name" value="ACT"/>
    <property type="match status" value="1"/>
</dbReference>
<dbReference type="FunFam" id="3.10.20.30:FF:000002">
    <property type="entry name" value="GTP pyrophosphokinase (RelA/SpoT)"/>
    <property type="match status" value="1"/>
</dbReference>
<dbReference type="CDD" id="cd04876">
    <property type="entry name" value="ACT_RelA-SpoT"/>
    <property type="match status" value="1"/>
</dbReference>
<comment type="similarity">
    <text evidence="2">Belongs to the relA/spoT family.</text>
</comment>
<dbReference type="InterPro" id="IPR004095">
    <property type="entry name" value="TGS"/>
</dbReference>
<evidence type="ECO:0000313" key="6">
    <source>
        <dbReference type="EMBL" id="PIW18422.1"/>
    </source>
</evidence>
<evidence type="ECO:0000256" key="1">
    <source>
        <dbReference type="ARBA" id="ARBA00025704"/>
    </source>
</evidence>
<dbReference type="Pfam" id="PF02824">
    <property type="entry name" value="TGS"/>
    <property type="match status" value="1"/>
</dbReference>
<dbReference type="InterPro" id="IPR004811">
    <property type="entry name" value="RelA/Spo_fam"/>
</dbReference>
<organism evidence="6 7">
    <name type="scientific">bacterium (Candidatus Blackallbacteria) CG17_big_fil_post_rev_8_21_14_2_50_48_46</name>
    <dbReference type="NCBI Taxonomy" id="2014261"/>
    <lineage>
        <taxon>Bacteria</taxon>
        <taxon>Candidatus Blackallbacteria</taxon>
    </lineage>
</organism>
<dbReference type="Gene3D" id="3.30.70.260">
    <property type="match status" value="1"/>
</dbReference>
<dbReference type="CDD" id="cd05399">
    <property type="entry name" value="NT_Rel-Spo_like"/>
    <property type="match status" value="1"/>
</dbReference>
<dbReference type="Pfam" id="PF04607">
    <property type="entry name" value="RelA_SpoT"/>
    <property type="match status" value="1"/>
</dbReference>
<dbReference type="Pfam" id="PF19296">
    <property type="entry name" value="RelA_AH_RIS"/>
    <property type="match status" value="1"/>
</dbReference>
<reference evidence="6 7" key="1">
    <citation type="submission" date="2017-09" db="EMBL/GenBank/DDBJ databases">
        <title>Depth-based differentiation of microbial function through sediment-hosted aquifers and enrichment of novel symbionts in the deep terrestrial subsurface.</title>
        <authorList>
            <person name="Probst A.J."/>
            <person name="Ladd B."/>
            <person name="Jarett J.K."/>
            <person name="Geller-Mcgrath D.E."/>
            <person name="Sieber C.M."/>
            <person name="Emerson J.B."/>
            <person name="Anantharaman K."/>
            <person name="Thomas B.C."/>
            <person name="Malmstrom R."/>
            <person name="Stieglmeier M."/>
            <person name="Klingl A."/>
            <person name="Woyke T."/>
            <person name="Ryan C.M."/>
            <person name="Banfield J.F."/>
        </authorList>
    </citation>
    <scope>NUCLEOTIDE SEQUENCE [LARGE SCALE GENOMIC DNA]</scope>
    <source>
        <strain evidence="6">CG17_big_fil_post_rev_8_21_14_2_50_48_46</strain>
    </source>
</reference>
<dbReference type="SUPFAM" id="SSF81271">
    <property type="entry name" value="TGS-like"/>
    <property type="match status" value="1"/>
</dbReference>
<dbReference type="CDD" id="cd00077">
    <property type="entry name" value="HDc"/>
    <property type="match status" value="1"/>
</dbReference>
<dbReference type="Proteomes" id="UP000231019">
    <property type="component" value="Unassembled WGS sequence"/>
</dbReference>
<dbReference type="SUPFAM" id="SSF55021">
    <property type="entry name" value="ACT-like"/>
    <property type="match status" value="1"/>
</dbReference>
<dbReference type="CDD" id="cd01668">
    <property type="entry name" value="TGS_RSH"/>
    <property type="match status" value="1"/>
</dbReference>
<dbReference type="NCBIfam" id="TIGR00691">
    <property type="entry name" value="spoT_relA"/>
    <property type="match status" value="1"/>
</dbReference>
<dbReference type="InterPro" id="IPR002912">
    <property type="entry name" value="ACT_dom"/>
</dbReference>
<feature type="domain" description="TGS" evidence="5">
    <location>
        <begin position="436"/>
        <end position="497"/>
    </location>
</feature>
<feature type="domain" description="ACT" evidence="3">
    <location>
        <begin position="692"/>
        <end position="766"/>
    </location>
</feature>
<dbReference type="FunFam" id="3.30.460.10:FF:000001">
    <property type="entry name" value="GTP pyrophosphokinase RelA"/>
    <property type="match status" value="1"/>
</dbReference>
<dbReference type="AlphaFoldDB" id="A0A2M7G8J2"/>
<dbReference type="PANTHER" id="PTHR21262">
    <property type="entry name" value="GUANOSINE-3',5'-BIS DIPHOSPHATE 3'-PYROPHOSPHOHYDROLASE"/>
    <property type="match status" value="1"/>
</dbReference>
<dbReference type="GO" id="GO:0005886">
    <property type="term" value="C:plasma membrane"/>
    <property type="evidence" value="ECO:0007669"/>
    <property type="project" value="TreeGrafter"/>
</dbReference>
<evidence type="ECO:0000256" key="2">
    <source>
        <dbReference type="RuleBase" id="RU003847"/>
    </source>
</evidence>
<evidence type="ECO:0000259" key="5">
    <source>
        <dbReference type="PROSITE" id="PS51880"/>
    </source>
</evidence>
<dbReference type="PANTHER" id="PTHR21262:SF31">
    <property type="entry name" value="GTP PYROPHOSPHOKINASE"/>
    <property type="match status" value="1"/>
</dbReference>
<comment type="caution">
    <text evidence="6">The sequence shown here is derived from an EMBL/GenBank/DDBJ whole genome shotgun (WGS) entry which is preliminary data.</text>
</comment>
<sequence>MQDSQSDQVLKKKLPLPGEIPISSYPPYVASLLEHLVKKMSYATPEDINFAERAFFAAYELHKEQKRKSGEPYIIHPYEVALILTELNASGEMLAAGFLHDILEDTDFTHAEMKEAFGETVTALVEGVTKLSKFSFSSKEERQAENFRRMFMAMAQDIRVVIIKLADRLHNMRTLDHMSEDKQRKIAQETLDIFAPLAHRLGIGRLKWELEDLCLRYLYPDYYWSIAQYIAQKRQEREEVMTRTLTQLKQGLVEAHTDFYIEGDPVPPVVDGRKRTKKVQIFGRPKNFYSIYNKISKKQKDFKDIYDYFGIRVLVESEADCYAVLGQVHALWKPIPGRFKDYIAMPKQNMYQSLHTTVISETGHPLEVQIRTFDMDGVAEFGIAAHWKYKQGTANLPKRNKNDLQLTWLRQLLDWQNDLKDAEEFMANVKDDLFEEDIYIFTPRGDVHVLPKGSTPIDFAYRIHTQVGNTCVGSKMNGRMISLSTPLENGAQVEIMTSKNGQPSLDWINFVVSNQAKNNIRKWFKKERREDSLKRGKELLEAEFGKENFEHYIRSKTFEEMAQKFNRNSVEDLIATVGYGEITPKQLLNRIKTGPLNPALLDEAIIGQTVSPERKRREAKGKGIMIGGEAGVLVFFPNCCLPVPGEPIVGVVTRNKGVAVHSKECPNLGQVNPRRCLPASWGEVEKSFYPVELQIYTIDRRGLLKDIVARMSDNKINILAANVITHRDKTATIDLVVEVVDIKQLQAIIQKIRAMSDVLNVVRIVKTSKAIKQMTSKNEQKKTGK</sequence>
<dbReference type="InterPro" id="IPR006674">
    <property type="entry name" value="HD_domain"/>
</dbReference>
<dbReference type="InterPro" id="IPR007685">
    <property type="entry name" value="RelA_SpoT"/>
</dbReference>
<dbReference type="PROSITE" id="PS51880">
    <property type="entry name" value="TGS"/>
    <property type="match status" value="1"/>
</dbReference>
<dbReference type="Gene3D" id="1.10.3210.10">
    <property type="entry name" value="Hypothetical protein af1432"/>
    <property type="match status" value="1"/>
</dbReference>
<dbReference type="PROSITE" id="PS51831">
    <property type="entry name" value="HD"/>
    <property type="match status" value="1"/>
</dbReference>
<evidence type="ECO:0000313" key="7">
    <source>
        <dbReference type="Proteomes" id="UP000231019"/>
    </source>
</evidence>
<dbReference type="Pfam" id="PF13291">
    <property type="entry name" value="ACT_4"/>
    <property type="match status" value="1"/>
</dbReference>
<dbReference type="Pfam" id="PF13328">
    <property type="entry name" value="HD_4"/>
    <property type="match status" value="1"/>
</dbReference>
<dbReference type="InterPro" id="IPR033655">
    <property type="entry name" value="TGS_RelA/SpoT"/>
</dbReference>
<dbReference type="SUPFAM" id="SSF81301">
    <property type="entry name" value="Nucleotidyltransferase"/>
    <property type="match status" value="1"/>
</dbReference>
<dbReference type="GO" id="GO:0015969">
    <property type="term" value="P:guanosine tetraphosphate metabolic process"/>
    <property type="evidence" value="ECO:0007669"/>
    <property type="project" value="InterPro"/>
</dbReference>
<comment type="function">
    <text evidence="2">In eubacteria ppGpp (guanosine 3'-diphosphate 5'-diphosphate) is a mediator of the stringent response that coordinates a variety of cellular activities in response to changes in nutritional abundance.</text>
</comment>
<feature type="domain" description="HD" evidence="4">
    <location>
        <begin position="73"/>
        <end position="172"/>
    </location>
</feature>
<evidence type="ECO:0000259" key="4">
    <source>
        <dbReference type="PROSITE" id="PS51831"/>
    </source>
</evidence>
<dbReference type="InterPro" id="IPR045600">
    <property type="entry name" value="RelA/SpoT_AH_RIS"/>
</dbReference>
<dbReference type="Gene3D" id="3.30.460.10">
    <property type="entry name" value="Beta Polymerase, domain 2"/>
    <property type="match status" value="1"/>
</dbReference>
<dbReference type="SMART" id="SM00471">
    <property type="entry name" value="HDc"/>
    <property type="match status" value="1"/>
</dbReference>
<dbReference type="SMART" id="SM00954">
    <property type="entry name" value="RelA_SpoT"/>
    <property type="match status" value="1"/>
</dbReference>
<accession>A0A2M7G8J2</accession>
<gene>
    <name evidence="6" type="ORF">COW36_03790</name>
</gene>